<organism evidence="3 4">
    <name type="scientific">Lasiodiplodia theobromae</name>
    <dbReference type="NCBI Taxonomy" id="45133"/>
    <lineage>
        <taxon>Eukaryota</taxon>
        <taxon>Fungi</taxon>
        <taxon>Dikarya</taxon>
        <taxon>Ascomycota</taxon>
        <taxon>Pezizomycotina</taxon>
        <taxon>Dothideomycetes</taxon>
        <taxon>Dothideomycetes incertae sedis</taxon>
        <taxon>Botryosphaeriales</taxon>
        <taxon>Botryosphaeriaceae</taxon>
        <taxon>Lasiodiplodia</taxon>
    </lineage>
</organism>
<evidence type="ECO:0000256" key="1">
    <source>
        <dbReference type="ARBA" id="ARBA00006484"/>
    </source>
</evidence>
<dbReference type="OrthoDB" id="191139at2759"/>
<protein>
    <submittedName>
        <fullName evidence="3">WW domain-containing oxidoreductase</fullName>
    </submittedName>
</protein>
<dbReference type="AlphaFoldDB" id="A0A5N5D2R8"/>
<dbReference type="EMBL" id="VCHE01000097">
    <property type="protein sequence ID" value="KAB2571624.1"/>
    <property type="molecule type" value="Genomic_DNA"/>
</dbReference>
<evidence type="ECO:0000313" key="3">
    <source>
        <dbReference type="EMBL" id="KAB2571624.1"/>
    </source>
</evidence>
<dbReference type="Gene3D" id="3.40.50.720">
    <property type="entry name" value="NAD(P)-binding Rossmann-like Domain"/>
    <property type="match status" value="1"/>
</dbReference>
<dbReference type="Proteomes" id="UP000325902">
    <property type="component" value="Unassembled WGS sequence"/>
</dbReference>
<comment type="similarity">
    <text evidence="1">Belongs to the short-chain dehydrogenases/reductases (SDR) family.</text>
</comment>
<dbReference type="SUPFAM" id="SSF51735">
    <property type="entry name" value="NAD(P)-binding Rossmann-fold domains"/>
    <property type="match status" value="1"/>
</dbReference>
<dbReference type="InterPro" id="IPR002347">
    <property type="entry name" value="SDR_fam"/>
</dbReference>
<keyword evidence="2" id="KW-0560">Oxidoreductase</keyword>
<keyword evidence="4" id="KW-1185">Reference proteome</keyword>
<dbReference type="PANTHER" id="PTHR24320:SF272">
    <property type="entry name" value="NAD(P)-BINDING ROSSMANN-FOLD SUPERFAMILY PROTEIN"/>
    <property type="match status" value="1"/>
</dbReference>
<accession>A0A5N5D2R8</accession>
<dbReference type="InterPro" id="IPR036291">
    <property type="entry name" value="NAD(P)-bd_dom_sf"/>
</dbReference>
<dbReference type="Pfam" id="PF00106">
    <property type="entry name" value="adh_short"/>
    <property type="match status" value="1"/>
</dbReference>
<dbReference type="GO" id="GO:0016491">
    <property type="term" value="F:oxidoreductase activity"/>
    <property type="evidence" value="ECO:0007669"/>
    <property type="project" value="UniProtKB-KW"/>
</dbReference>
<evidence type="ECO:0000313" key="4">
    <source>
        <dbReference type="Proteomes" id="UP000325902"/>
    </source>
</evidence>
<sequence length="327" mass="34365">MSARYAKVHAKPSGPGDARPTALQIIADEGAAGKLQGKNILITGASAGLGVETAKALYETGATLILTARNLTKARTALGPLAEDTSRVHLVELDLNTLASVRAAAPRILGLCGGKLHLLIANAGIMAVPEGRTADGFELQLGTNHLAHFLLITLLTDALLAAAPARVVILSSIGHRGSEVHFDNLNLEGEYDPWVSYGQAKTANLWTAVELERRYGEHGVHAFAVQPGGVPSSGLMDHLPADAKAAVEANEDLVHQFKSLEQGAATTVLAALAKDLDGKGGLYLEDCQVAAPWDPKSGPWAPGYASWAYDGEKAQKLWDVSTKLVQP</sequence>
<proteinExistence type="inferred from homology"/>
<dbReference type="PANTHER" id="PTHR24320">
    <property type="entry name" value="RETINOL DEHYDROGENASE"/>
    <property type="match status" value="1"/>
</dbReference>
<name>A0A5N5D2R8_9PEZI</name>
<evidence type="ECO:0000256" key="2">
    <source>
        <dbReference type="ARBA" id="ARBA00023002"/>
    </source>
</evidence>
<reference evidence="3 4" key="1">
    <citation type="journal article" date="2019" name="Sci. Rep.">
        <title>A multi-omics analysis of the grapevine pathogen Lasiodiplodia theobromae reveals that temperature affects the expression of virulence- and pathogenicity-related genes.</title>
        <authorList>
            <person name="Felix C."/>
            <person name="Meneses R."/>
            <person name="Goncalves M.F.M."/>
            <person name="Tilleman L."/>
            <person name="Duarte A.S."/>
            <person name="Jorrin-Novo J.V."/>
            <person name="Van de Peer Y."/>
            <person name="Deforce D."/>
            <person name="Van Nieuwerburgh F."/>
            <person name="Esteves A.C."/>
            <person name="Alves A."/>
        </authorList>
    </citation>
    <scope>NUCLEOTIDE SEQUENCE [LARGE SCALE GENOMIC DNA]</scope>
    <source>
        <strain evidence="3 4">LA-SOL3</strain>
    </source>
</reference>
<comment type="caution">
    <text evidence="3">The sequence shown here is derived from an EMBL/GenBank/DDBJ whole genome shotgun (WGS) entry which is preliminary data.</text>
</comment>
<gene>
    <name evidence="3" type="primary">Wwox</name>
    <name evidence="3" type="ORF">DBV05_g9715</name>
</gene>
<dbReference type="PRINTS" id="PR00081">
    <property type="entry name" value="GDHRDH"/>
</dbReference>